<name>A0A1N7JX91_9CORY</name>
<dbReference type="STRING" id="1161099.SAMN05444817_1128"/>
<sequence length="58" mass="6563">MRFDTYELYYLDTYDEEAVDLADDLGIGHSHHGSTRACTTAPRLKSKPNFGDTTPIKK</sequence>
<dbReference type="Proteomes" id="UP000186292">
    <property type="component" value="Unassembled WGS sequence"/>
</dbReference>
<evidence type="ECO:0000256" key="1">
    <source>
        <dbReference type="SAM" id="MobiDB-lite"/>
    </source>
</evidence>
<dbReference type="AlphaFoldDB" id="A0A1N7JX91"/>
<dbReference type="RefSeq" id="WP_159437743.1">
    <property type="nucleotide sequence ID" value="NZ_CP046976.1"/>
</dbReference>
<feature type="region of interest" description="Disordered" evidence="1">
    <location>
        <begin position="30"/>
        <end position="58"/>
    </location>
</feature>
<evidence type="ECO:0000313" key="2">
    <source>
        <dbReference type="EMBL" id="SIS53937.1"/>
    </source>
</evidence>
<keyword evidence="3" id="KW-1185">Reference proteome</keyword>
<protein>
    <submittedName>
        <fullName evidence="2">Uncharacterized protein</fullName>
    </submittedName>
</protein>
<gene>
    <name evidence="2" type="ORF">SAMN05444817_1128</name>
</gene>
<proteinExistence type="predicted"/>
<evidence type="ECO:0000313" key="3">
    <source>
        <dbReference type="Proteomes" id="UP000186292"/>
    </source>
</evidence>
<organism evidence="2 3">
    <name type="scientific">Corynebacterium appendicis CIP 107643</name>
    <dbReference type="NCBI Taxonomy" id="1161099"/>
    <lineage>
        <taxon>Bacteria</taxon>
        <taxon>Bacillati</taxon>
        <taxon>Actinomycetota</taxon>
        <taxon>Actinomycetes</taxon>
        <taxon>Mycobacteriales</taxon>
        <taxon>Corynebacteriaceae</taxon>
        <taxon>Corynebacterium</taxon>
    </lineage>
</organism>
<dbReference type="EMBL" id="FTOF01000012">
    <property type="protein sequence ID" value="SIS53937.1"/>
    <property type="molecule type" value="Genomic_DNA"/>
</dbReference>
<reference evidence="3" key="1">
    <citation type="submission" date="2017-01" db="EMBL/GenBank/DDBJ databases">
        <authorList>
            <person name="Varghese N."/>
            <person name="Submissions S."/>
        </authorList>
    </citation>
    <scope>NUCLEOTIDE SEQUENCE [LARGE SCALE GENOMIC DNA]</scope>
    <source>
        <strain evidence="3">DSM 44531</strain>
    </source>
</reference>
<accession>A0A1N7JX91</accession>